<evidence type="ECO:0000256" key="1">
    <source>
        <dbReference type="ARBA" id="ARBA00004141"/>
    </source>
</evidence>
<feature type="transmembrane region" description="Helical" evidence="7">
    <location>
        <begin position="231"/>
        <end position="252"/>
    </location>
</feature>
<dbReference type="Proteomes" id="UP000471364">
    <property type="component" value="Unassembled WGS sequence"/>
</dbReference>
<dbReference type="PANTHER" id="PTHR32322:SF2">
    <property type="entry name" value="EAMA DOMAIN-CONTAINING PROTEIN"/>
    <property type="match status" value="1"/>
</dbReference>
<sequence>MRRNLPPTVGRGTLYILLAAIAWGTGGAAAAVLYDTSGLGPVAVSFWRFAGGVLLLAAGHLTRRRPSSRIRVVTTRPRRRWRQVVTTGVGLAVYQTAYFAAVGYAGLAVATMVTLGAGPVLIALGSRLALGERLGRSGGVTVVTALVGLVLLLGGGSAGSAPAPLLGLACALLSAAGYAAVTLLNRKLGRDGGGHTPLLGGFAVGMICLLPLALLEGILPTAGDTRQTVGLLAFLAVAPTAVAYTLFFAGLASVRATTASVIALVEPVTAALIAVLLLDERLTVTAVLGSIVLLAAVVTLMLGEPGPASSSTAALRDRDADMRNRRRPRRARAGGGVATRRPG</sequence>
<name>A0ABQ6UFY4_9ACTN</name>
<evidence type="ECO:0000256" key="7">
    <source>
        <dbReference type="SAM" id="Phobius"/>
    </source>
</evidence>
<keyword evidence="10" id="KW-1185">Reference proteome</keyword>
<dbReference type="EMBL" id="WAAR01000063">
    <property type="protein sequence ID" value="KAB1112425.1"/>
    <property type="molecule type" value="Genomic_DNA"/>
</dbReference>
<keyword evidence="5 7" id="KW-0472">Membrane</keyword>
<keyword evidence="4 7" id="KW-1133">Transmembrane helix</keyword>
<comment type="subcellular location">
    <subcellularLocation>
        <location evidence="1">Membrane</location>
        <topology evidence="1">Multi-pass membrane protein</topology>
    </subcellularLocation>
</comment>
<gene>
    <name evidence="9" type="ORF">F6X54_15435</name>
</gene>
<evidence type="ECO:0000256" key="5">
    <source>
        <dbReference type="ARBA" id="ARBA00023136"/>
    </source>
</evidence>
<dbReference type="RefSeq" id="WP_151013201.1">
    <property type="nucleotide sequence ID" value="NZ_WAAR01000063.1"/>
</dbReference>
<organism evidence="9 10">
    <name type="scientific">Micromonospora aurantiaca</name>
    <name type="common">nom. illeg.</name>
    <dbReference type="NCBI Taxonomy" id="47850"/>
    <lineage>
        <taxon>Bacteria</taxon>
        <taxon>Bacillati</taxon>
        <taxon>Actinomycetota</taxon>
        <taxon>Actinomycetes</taxon>
        <taxon>Micromonosporales</taxon>
        <taxon>Micromonosporaceae</taxon>
        <taxon>Micromonospora</taxon>
    </lineage>
</organism>
<evidence type="ECO:0000259" key="8">
    <source>
        <dbReference type="Pfam" id="PF00892"/>
    </source>
</evidence>
<feature type="transmembrane region" description="Helical" evidence="7">
    <location>
        <begin position="138"/>
        <end position="159"/>
    </location>
</feature>
<dbReference type="SUPFAM" id="SSF103481">
    <property type="entry name" value="Multidrug resistance efflux transporter EmrE"/>
    <property type="match status" value="2"/>
</dbReference>
<evidence type="ECO:0000313" key="10">
    <source>
        <dbReference type="Proteomes" id="UP000471364"/>
    </source>
</evidence>
<evidence type="ECO:0000256" key="3">
    <source>
        <dbReference type="ARBA" id="ARBA00022692"/>
    </source>
</evidence>
<dbReference type="Pfam" id="PF00892">
    <property type="entry name" value="EamA"/>
    <property type="match status" value="2"/>
</dbReference>
<proteinExistence type="inferred from homology"/>
<feature type="transmembrane region" description="Helical" evidence="7">
    <location>
        <begin position="84"/>
        <end position="101"/>
    </location>
</feature>
<evidence type="ECO:0000256" key="4">
    <source>
        <dbReference type="ARBA" id="ARBA00022989"/>
    </source>
</evidence>
<feature type="transmembrane region" description="Helical" evidence="7">
    <location>
        <begin position="284"/>
        <end position="302"/>
    </location>
</feature>
<protein>
    <submittedName>
        <fullName evidence="9">EamA family transporter</fullName>
    </submittedName>
</protein>
<reference evidence="9 10" key="1">
    <citation type="submission" date="2019-09" db="EMBL/GenBank/DDBJ databases">
        <title>High taxonomic diversity of Micromonospora strains isolated from Medicago sativa nodules in different geographical locations.</title>
        <authorList>
            <person name="Martinez-Hidalgo P."/>
            <person name="Flores-Felix J.D."/>
            <person name="Velazquez E."/>
            <person name="Brau L."/>
            <person name="Trujillo M.E."/>
            <person name="Martinez-Molina E."/>
        </authorList>
    </citation>
    <scope>NUCLEOTIDE SEQUENCE [LARGE SCALE GENOMIC DNA]</scope>
    <source>
        <strain evidence="9 10">ALFB5</strain>
    </source>
</reference>
<feature type="domain" description="EamA" evidence="8">
    <location>
        <begin position="166"/>
        <end position="300"/>
    </location>
</feature>
<feature type="transmembrane region" description="Helical" evidence="7">
    <location>
        <begin position="165"/>
        <end position="184"/>
    </location>
</feature>
<keyword evidence="3 7" id="KW-0812">Transmembrane</keyword>
<feature type="transmembrane region" description="Helical" evidence="7">
    <location>
        <begin position="259"/>
        <end position="278"/>
    </location>
</feature>
<dbReference type="InterPro" id="IPR050638">
    <property type="entry name" value="AA-Vitamin_Transporters"/>
</dbReference>
<comment type="similarity">
    <text evidence="2">Belongs to the EamA transporter family.</text>
</comment>
<feature type="transmembrane region" description="Helical" evidence="7">
    <location>
        <begin position="46"/>
        <end position="63"/>
    </location>
</feature>
<dbReference type="InterPro" id="IPR037185">
    <property type="entry name" value="EmrE-like"/>
</dbReference>
<comment type="caution">
    <text evidence="9">The sequence shown here is derived from an EMBL/GenBank/DDBJ whole genome shotgun (WGS) entry which is preliminary data.</text>
</comment>
<dbReference type="InterPro" id="IPR000620">
    <property type="entry name" value="EamA_dom"/>
</dbReference>
<feature type="region of interest" description="Disordered" evidence="6">
    <location>
        <begin position="307"/>
        <end position="343"/>
    </location>
</feature>
<evidence type="ECO:0000313" key="9">
    <source>
        <dbReference type="EMBL" id="KAB1112425.1"/>
    </source>
</evidence>
<feature type="transmembrane region" description="Helical" evidence="7">
    <location>
        <begin position="196"/>
        <end position="219"/>
    </location>
</feature>
<dbReference type="PANTHER" id="PTHR32322">
    <property type="entry name" value="INNER MEMBRANE TRANSPORTER"/>
    <property type="match status" value="1"/>
</dbReference>
<feature type="domain" description="EamA" evidence="8">
    <location>
        <begin position="11"/>
        <end position="153"/>
    </location>
</feature>
<feature type="transmembrane region" description="Helical" evidence="7">
    <location>
        <begin position="107"/>
        <end position="126"/>
    </location>
</feature>
<accession>A0ABQ6UFY4</accession>
<feature type="transmembrane region" description="Helical" evidence="7">
    <location>
        <begin position="12"/>
        <end position="34"/>
    </location>
</feature>
<evidence type="ECO:0000256" key="6">
    <source>
        <dbReference type="SAM" id="MobiDB-lite"/>
    </source>
</evidence>
<evidence type="ECO:0000256" key="2">
    <source>
        <dbReference type="ARBA" id="ARBA00007362"/>
    </source>
</evidence>